<dbReference type="GO" id="GO:0030093">
    <property type="term" value="C:chloroplast photosystem I"/>
    <property type="evidence" value="ECO:0007669"/>
    <property type="project" value="TreeGrafter"/>
</dbReference>
<sequence>MAMTTKVSGVAARQALVVAEKRATVRCQAARGHRASSGVQGRRQVFSLLAGTLGLVALGGQAEAAVPSVETMLERSQANKDLNDKKRAATSGANLARSRTVTDGTCAFPNNLIGCENLAELGDVKYLSDDIKLECEGTPDDEACRAKRAGSPPSFLGV</sequence>
<evidence type="ECO:0000256" key="1">
    <source>
        <dbReference type="ARBA" id="ARBA00004622"/>
    </source>
</evidence>
<dbReference type="PANTHER" id="PTHR36814:SF1">
    <property type="entry name" value="PHOTOSYSTEM I REACTION CENTER SUBUNIT N, CHLOROPLASTIC"/>
    <property type="match status" value="1"/>
</dbReference>
<dbReference type="GO" id="GO:0015979">
    <property type="term" value="P:photosynthesis"/>
    <property type="evidence" value="ECO:0007669"/>
    <property type="project" value="UniProtKB-KW"/>
</dbReference>
<dbReference type="PANTHER" id="PTHR36814">
    <property type="entry name" value="PHOTOSYSTEM I REACTION CENTER SUBUNIT N, CHLOROPLASTIC"/>
    <property type="match status" value="1"/>
</dbReference>
<proteinExistence type="inferred from homology"/>
<keyword evidence="3" id="KW-0150">Chloroplast</keyword>
<evidence type="ECO:0000256" key="4">
    <source>
        <dbReference type="ARBA" id="ARBA00022531"/>
    </source>
</evidence>
<protein>
    <submittedName>
        <fullName evidence="9">Subunit N of photosystem I reaction center</fullName>
    </submittedName>
</protein>
<dbReference type="Proteomes" id="UP000316726">
    <property type="component" value="Chromosome 1"/>
</dbReference>
<evidence type="ECO:0000256" key="2">
    <source>
        <dbReference type="ARBA" id="ARBA00010661"/>
    </source>
</evidence>
<evidence type="ECO:0000256" key="8">
    <source>
        <dbReference type="ARBA" id="ARBA00023136"/>
    </source>
</evidence>
<name>A0A5B8MCW9_9CHLO</name>
<keyword evidence="10" id="KW-1185">Reference proteome</keyword>
<dbReference type="InterPro" id="IPR044907">
    <property type="entry name" value="PSAN_sf"/>
</dbReference>
<evidence type="ECO:0000256" key="7">
    <source>
        <dbReference type="ARBA" id="ARBA00023078"/>
    </source>
</evidence>
<dbReference type="Gene3D" id="4.10.1190.10">
    <property type="entry name" value="Chlorophyll A-B binding protein"/>
    <property type="match status" value="1"/>
</dbReference>
<reference evidence="9 10" key="1">
    <citation type="submission" date="2018-07" db="EMBL/GenBank/DDBJ databases">
        <title>The complete nuclear genome of the prasinophyte Chloropicon primus (CCMP1205).</title>
        <authorList>
            <person name="Pombert J.-F."/>
            <person name="Otis C."/>
            <person name="Turmel M."/>
            <person name="Lemieux C."/>
        </authorList>
    </citation>
    <scope>NUCLEOTIDE SEQUENCE [LARGE SCALE GENOMIC DNA]</scope>
    <source>
        <strain evidence="9 10">CCMP1205</strain>
    </source>
</reference>
<evidence type="ECO:0000256" key="5">
    <source>
        <dbReference type="ARBA" id="ARBA00022640"/>
    </source>
</evidence>
<accession>A0A5B8MCW9</accession>
<dbReference type="OrthoDB" id="512227at2759"/>
<comment type="similarity">
    <text evidence="2">Belongs to the psaN family.</text>
</comment>
<keyword evidence="8" id="KW-0472">Membrane</keyword>
<comment type="subcellular location">
    <subcellularLocation>
        <location evidence="1">Plastid</location>
        <location evidence="1">Chloroplast thylakoid membrane</location>
        <topology evidence="1">Peripheral membrane protein</topology>
        <orientation evidence="1">Lumenal side</orientation>
    </subcellularLocation>
</comment>
<dbReference type="STRING" id="1764295.A0A5B8MCW9"/>
<evidence type="ECO:0000313" key="9">
    <source>
        <dbReference type="EMBL" id="QDZ17944.1"/>
    </source>
</evidence>
<evidence type="ECO:0000256" key="6">
    <source>
        <dbReference type="ARBA" id="ARBA00022836"/>
    </source>
</evidence>
<keyword evidence="6" id="KW-0603">Photosystem I</keyword>
<keyword evidence="7" id="KW-0793">Thylakoid</keyword>
<keyword evidence="5" id="KW-0934">Plastid</keyword>
<dbReference type="AlphaFoldDB" id="A0A5B8MCW9"/>
<dbReference type="Pfam" id="PF05479">
    <property type="entry name" value="PsaN"/>
    <property type="match status" value="1"/>
</dbReference>
<evidence type="ECO:0000313" key="10">
    <source>
        <dbReference type="Proteomes" id="UP000316726"/>
    </source>
</evidence>
<keyword evidence="4" id="KW-0602">Photosynthesis</keyword>
<dbReference type="InterPro" id="IPR008796">
    <property type="entry name" value="PSAN"/>
</dbReference>
<evidence type="ECO:0000256" key="3">
    <source>
        <dbReference type="ARBA" id="ARBA00022528"/>
    </source>
</evidence>
<organism evidence="9 10">
    <name type="scientific">Chloropicon primus</name>
    <dbReference type="NCBI Taxonomy" id="1764295"/>
    <lineage>
        <taxon>Eukaryota</taxon>
        <taxon>Viridiplantae</taxon>
        <taxon>Chlorophyta</taxon>
        <taxon>Chloropicophyceae</taxon>
        <taxon>Chloropicales</taxon>
        <taxon>Chloropicaceae</taxon>
        <taxon>Chloropicon</taxon>
    </lineage>
</organism>
<gene>
    <name evidence="9" type="ORF">A3770_01p04620</name>
</gene>
<dbReference type="EMBL" id="CP031034">
    <property type="protein sequence ID" value="QDZ17944.1"/>
    <property type="molecule type" value="Genomic_DNA"/>
</dbReference>